<dbReference type="PANTHER" id="PTHR24174:SF1">
    <property type="entry name" value="IP14385P"/>
    <property type="match status" value="1"/>
</dbReference>
<dbReference type="CDD" id="cd09487">
    <property type="entry name" value="SAM_superfamily"/>
    <property type="match status" value="1"/>
</dbReference>
<dbReference type="GO" id="GO:0005829">
    <property type="term" value="C:cytosol"/>
    <property type="evidence" value="ECO:0007669"/>
    <property type="project" value="TreeGrafter"/>
</dbReference>
<accession>A0A1S3HYS2</accession>
<evidence type="ECO:0000259" key="4">
    <source>
        <dbReference type="PROSITE" id="PS50105"/>
    </source>
</evidence>
<dbReference type="PROSITE" id="PS50105">
    <property type="entry name" value="SAM_DOMAIN"/>
    <property type="match status" value="2"/>
</dbReference>
<dbReference type="AlphaFoldDB" id="A0A1S3HYS2"/>
<dbReference type="OrthoDB" id="1919336at2759"/>
<feature type="domain" description="SAM" evidence="4">
    <location>
        <begin position="1"/>
        <end position="65"/>
    </location>
</feature>
<feature type="region of interest" description="Disordered" evidence="3">
    <location>
        <begin position="274"/>
        <end position="314"/>
    </location>
</feature>
<name>A0A1S3HYS2_LINAN</name>
<dbReference type="InterPro" id="IPR001660">
    <property type="entry name" value="SAM"/>
</dbReference>
<feature type="compositionally biased region" description="Low complexity" evidence="3">
    <location>
        <begin position="281"/>
        <end position="314"/>
    </location>
</feature>
<dbReference type="InParanoid" id="A0A1S3HYS2"/>
<keyword evidence="1" id="KW-0677">Repeat</keyword>
<dbReference type="Pfam" id="PF07647">
    <property type="entry name" value="SAM_2"/>
    <property type="match status" value="1"/>
</dbReference>
<dbReference type="InterPro" id="IPR033635">
    <property type="entry name" value="ANKS1/Caskin"/>
</dbReference>
<evidence type="ECO:0000256" key="2">
    <source>
        <dbReference type="ARBA" id="ARBA00023043"/>
    </source>
</evidence>
<dbReference type="Gene3D" id="1.10.150.50">
    <property type="entry name" value="Transcription Factor, Ets-1"/>
    <property type="match status" value="2"/>
</dbReference>
<protein>
    <submittedName>
        <fullName evidence="6">Uncharacterized protein LOC106159430</fullName>
    </submittedName>
</protein>
<proteinExistence type="predicted"/>
<dbReference type="GeneID" id="106159430"/>
<dbReference type="Pfam" id="PF00536">
    <property type="entry name" value="SAM_1"/>
    <property type="match status" value="1"/>
</dbReference>
<reference evidence="6" key="1">
    <citation type="submission" date="2025-08" db="UniProtKB">
        <authorList>
            <consortium name="RefSeq"/>
        </authorList>
    </citation>
    <scope>IDENTIFICATION</scope>
    <source>
        <tissue evidence="6">Gonads</tissue>
    </source>
</reference>
<feature type="domain" description="SAM" evidence="4">
    <location>
        <begin position="72"/>
        <end position="131"/>
    </location>
</feature>
<sequence length="314" mass="35409">MNYDGVRNFLRSLDLSQYFEMFKTKGYERESDLVDLDEKDLDDLLITDPEHRRLVLVASQGLEISPEGALLDFLVANGLEHYYENFLHEHRDMDMIENIDTTQARSFQELEITLPGHRKRLHRAVTQLRKRRKLSAEAEDPVATGYWGKPRPLADAKNDFLCIHAAIKGVGDADYEQMLEFMVDSGSDVVTVEESTLSRLRLEHLGTVKSHGVHATKEKQIYRAMLRIGREEIEIEVMGETYNSLGSQVIRHFRHYINGNRHIWLKGTRDDPIAAKPPPLLSSSSSTSSTSPSSSPPAGVTSPSSTLTSPSKST</sequence>
<evidence type="ECO:0000256" key="1">
    <source>
        <dbReference type="ARBA" id="ARBA00022737"/>
    </source>
</evidence>
<dbReference type="KEGG" id="lak:106159430"/>
<evidence type="ECO:0000313" key="5">
    <source>
        <dbReference type="Proteomes" id="UP000085678"/>
    </source>
</evidence>
<dbReference type="RefSeq" id="XP_013391172.1">
    <property type="nucleotide sequence ID" value="XM_013535718.2"/>
</dbReference>
<dbReference type="InterPro" id="IPR013761">
    <property type="entry name" value="SAM/pointed_sf"/>
</dbReference>
<dbReference type="PANTHER" id="PTHR24174">
    <property type="entry name" value="ANKYRIN REPEAT AND STERILE ALPHA MOTIF DOMAIN-CONTAINING PROTEIN 1"/>
    <property type="match status" value="1"/>
</dbReference>
<organism evidence="5 6">
    <name type="scientific">Lingula anatina</name>
    <name type="common">Brachiopod</name>
    <name type="synonym">Lingula unguis</name>
    <dbReference type="NCBI Taxonomy" id="7574"/>
    <lineage>
        <taxon>Eukaryota</taxon>
        <taxon>Metazoa</taxon>
        <taxon>Spiralia</taxon>
        <taxon>Lophotrochozoa</taxon>
        <taxon>Brachiopoda</taxon>
        <taxon>Linguliformea</taxon>
        <taxon>Lingulata</taxon>
        <taxon>Lingulida</taxon>
        <taxon>Linguloidea</taxon>
        <taxon>Lingulidae</taxon>
        <taxon>Lingula</taxon>
    </lineage>
</organism>
<evidence type="ECO:0000313" key="6">
    <source>
        <dbReference type="RefSeq" id="XP_013391172.1"/>
    </source>
</evidence>
<keyword evidence="2" id="KW-0040">ANK repeat</keyword>
<gene>
    <name evidence="6" type="primary">LOC106159430</name>
</gene>
<dbReference type="Proteomes" id="UP000085678">
    <property type="component" value="Unplaced"/>
</dbReference>
<keyword evidence="5" id="KW-1185">Reference proteome</keyword>
<dbReference type="SUPFAM" id="SSF47769">
    <property type="entry name" value="SAM/Pointed domain"/>
    <property type="match status" value="2"/>
</dbReference>
<dbReference type="SMART" id="SM00454">
    <property type="entry name" value="SAM"/>
    <property type="match status" value="2"/>
</dbReference>
<evidence type="ECO:0000256" key="3">
    <source>
        <dbReference type="SAM" id="MobiDB-lite"/>
    </source>
</evidence>